<gene>
    <name evidence="3" type="ORF">CYCCA115_LOCUS18510</name>
</gene>
<dbReference type="GO" id="GO:0000994">
    <property type="term" value="F:RNA polymerase III core binding"/>
    <property type="evidence" value="ECO:0007669"/>
    <property type="project" value="TreeGrafter"/>
</dbReference>
<evidence type="ECO:0000313" key="4">
    <source>
        <dbReference type="Proteomes" id="UP001295423"/>
    </source>
</evidence>
<dbReference type="PIRSF" id="PIRSF037240">
    <property type="entry name" value="RNA_polIII_Trep_MAF1"/>
    <property type="match status" value="1"/>
</dbReference>
<reference evidence="3" key="1">
    <citation type="submission" date="2023-08" db="EMBL/GenBank/DDBJ databases">
        <authorList>
            <person name="Audoor S."/>
            <person name="Bilcke G."/>
        </authorList>
    </citation>
    <scope>NUCLEOTIDE SEQUENCE</scope>
</reference>
<dbReference type="Proteomes" id="UP001295423">
    <property type="component" value="Unassembled WGS sequence"/>
</dbReference>
<proteinExistence type="inferred from homology"/>
<comment type="similarity">
    <text evidence="1">Belongs to the MAF1 family.</text>
</comment>
<dbReference type="Pfam" id="PF09174">
    <property type="entry name" value="Maf1"/>
    <property type="match status" value="1"/>
</dbReference>
<sequence>MKFLENEKLIELTGQLSEATLGQSHRVINGRIEAYTMKRAGNDKKFAHTLGQKFIADLEEQQQLLHDLTQMAAGQKAATNADGTSTSTTTTTGTITSLQRLQQQSQSSSKPNEKPKQKRKRSNSATSFLETISKKKPKTSGRTRSQSVDITLHTNRNTLGDISELATRRLMTDLILTLNASFPDYDFSNAKPQQFEKLSLARVQRSISERLSELATLKKLDATGKLPTNASTVDLVVEIFSALDSVVSLKECDFYSFEDESFLDESDHLWSFHYFFVNKSLRRLVFFTCSEHIDFREEDHHASEETEPEIMMPSESQMLENTEFDYSNTPGDAVFSGSGMSMPVFSIM</sequence>
<feature type="compositionally biased region" description="Low complexity" evidence="2">
    <location>
        <begin position="99"/>
        <end position="109"/>
    </location>
</feature>
<dbReference type="InterPro" id="IPR015257">
    <property type="entry name" value="Maf1"/>
</dbReference>
<protein>
    <recommendedName>
        <fullName evidence="1">Repressor of RNA polymerase III transcription</fullName>
    </recommendedName>
</protein>
<feature type="region of interest" description="Disordered" evidence="2">
    <location>
        <begin position="99"/>
        <end position="146"/>
    </location>
</feature>
<comment type="subcellular location">
    <subcellularLocation>
        <location evidence="1">Nucleus</location>
    </subcellularLocation>
</comment>
<dbReference type="GO" id="GO:0016480">
    <property type="term" value="P:negative regulation of transcription by RNA polymerase III"/>
    <property type="evidence" value="ECO:0007669"/>
    <property type="project" value="UniProtKB-UniRule"/>
</dbReference>
<dbReference type="InterPro" id="IPR038564">
    <property type="entry name" value="Maf1_sf"/>
</dbReference>
<keyword evidence="1" id="KW-0678">Repressor</keyword>
<dbReference type="AlphaFoldDB" id="A0AAD2JLF9"/>
<accession>A0AAD2JLF9</accession>
<keyword evidence="4" id="KW-1185">Reference proteome</keyword>
<evidence type="ECO:0000256" key="1">
    <source>
        <dbReference type="PIRNR" id="PIRNR037240"/>
    </source>
</evidence>
<keyword evidence="1" id="KW-0539">Nucleus</keyword>
<evidence type="ECO:0000313" key="3">
    <source>
        <dbReference type="EMBL" id="CAJ1960095.1"/>
    </source>
</evidence>
<dbReference type="PANTHER" id="PTHR22504">
    <property type="entry name" value="REPRESSOR OF RNA POLYMERASE III TRANSCRIPTION MAF1"/>
    <property type="match status" value="1"/>
</dbReference>
<evidence type="ECO:0000256" key="2">
    <source>
        <dbReference type="SAM" id="MobiDB-lite"/>
    </source>
</evidence>
<dbReference type="PANTHER" id="PTHR22504:SF0">
    <property type="entry name" value="REPRESSOR OF RNA POLYMERASE III TRANSCRIPTION MAF1 HOMOLOG"/>
    <property type="match status" value="1"/>
</dbReference>
<organism evidence="3 4">
    <name type="scientific">Cylindrotheca closterium</name>
    <dbReference type="NCBI Taxonomy" id="2856"/>
    <lineage>
        <taxon>Eukaryota</taxon>
        <taxon>Sar</taxon>
        <taxon>Stramenopiles</taxon>
        <taxon>Ochrophyta</taxon>
        <taxon>Bacillariophyta</taxon>
        <taxon>Bacillariophyceae</taxon>
        <taxon>Bacillariophycidae</taxon>
        <taxon>Bacillariales</taxon>
        <taxon>Bacillariaceae</taxon>
        <taxon>Cylindrotheca</taxon>
    </lineage>
</organism>
<dbReference type="GO" id="GO:0005634">
    <property type="term" value="C:nucleus"/>
    <property type="evidence" value="ECO:0007669"/>
    <property type="project" value="UniProtKB-SubCell"/>
</dbReference>
<dbReference type="EMBL" id="CAKOGP040002047">
    <property type="protein sequence ID" value="CAJ1960095.1"/>
    <property type="molecule type" value="Genomic_DNA"/>
</dbReference>
<name>A0AAD2JLF9_9STRA</name>
<keyword evidence="1" id="KW-0805">Transcription regulation</keyword>
<keyword evidence="1" id="KW-0804">Transcription</keyword>
<dbReference type="Gene3D" id="3.40.1000.50">
    <property type="entry name" value="Repressor of RNA polymerase III transcription Maf1"/>
    <property type="match status" value="1"/>
</dbReference>
<comment type="caution">
    <text evidence="3">The sequence shown here is derived from an EMBL/GenBank/DDBJ whole genome shotgun (WGS) entry which is preliminary data.</text>
</comment>